<dbReference type="Proteomes" id="UP000011083">
    <property type="component" value="Unassembled WGS sequence"/>
</dbReference>
<dbReference type="KEGG" id="acan:ACA1_107430"/>
<feature type="compositionally biased region" description="Low complexity" evidence="1">
    <location>
        <begin position="932"/>
        <end position="962"/>
    </location>
</feature>
<evidence type="ECO:0000313" key="4">
    <source>
        <dbReference type="EMBL" id="ELR14322.1"/>
    </source>
</evidence>
<dbReference type="GeneID" id="14914866"/>
<feature type="region of interest" description="Disordered" evidence="1">
    <location>
        <begin position="923"/>
        <end position="977"/>
    </location>
</feature>
<feature type="compositionally biased region" description="Basic residues" evidence="1">
    <location>
        <begin position="855"/>
        <end position="868"/>
    </location>
</feature>
<dbReference type="InterPro" id="IPR001849">
    <property type="entry name" value="PH_domain"/>
</dbReference>
<dbReference type="SUPFAM" id="SSF50729">
    <property type="entry name" value="PH domain-like"/>
    <property type="match status" value="1"/>
</dbReference>
<dbReference type="PROSITE" id="PS50010">
    <property type="entry name" value="DH_2"/>
    <property type="match status" value="1"/>
</dbReference>
<dbReference type="PROSITE" id="PS50003">
    <property type="entry name" value="PH_DOMAIN"/>
    <property type="match status" value="1"/>
</dbReference>
<reference evidence="4 5" key="1">
    <citation type="journal article" date="2013" name="Genome Biol.">
        <title>Genome of Acanthamoeba castellanii highlights extensive lateral gene transfer and early evolution of tyrosine kinase signaling.</title>
        <authorList>
            <person name="Clarke M."/>
            <person name="Lohan A.J."/>
            <person name="Liu B."/>
            <person name="Lagkouvardos I."/>
            <person name="Roy S."/>
            <person name="Zafar N."/>
            <person name="Bertelli C."/>
            <person name="Schilde C."/>
            <person name="Kianianmomeni A."/>
            <person name="Burglin T.R."/>
            <person name="Frech C."/>
            <person name="Turcotte B."/>
            <person name="Kopec K.O."/>
            <person name="Synnott J.M."/>
            <person name="Choo C."/>
            <person name="Paponov I."/>
            <person name="Finkler A."/>
            <person name="Soon Heng Tan C."/>
            <person name="Hutchins A.P."/>
            <person name="Weinmeier T."/>
            <person name="Rattei T."/>
            <person name="Chu J.S."/>
            <person name="Gimenez G."/>
            <person name="Irimia M."/>
            <person name="Rigden D.J."/>
            <person name="Fitzpatrick D.A."/>
            <person name="Lorenzo-Morales J."/>
            <person name="Bateman A."/>
            <person name="Chiu C.H."/>
            <person name="Tang P."/>
            <person name="Hegemann P."/>
            <person name="Fromm H."/>
            <person name="Raoult D."/>
            <person name="Greub G."/>
            <person name="Miranda-Saavedra D."/>
            <person name="Chen N."/>
            <person name="Nash P."/>
            <person name="Ginger M.L."/>
            <person name="Horn M."/>
            <person name="Schaap P."/>
            <person name="Caler L."/>
            <person name="Loftus B."/>
        </authorList>
    </citation>
    <scope>NUCLEOTIDE SEQUENCE [LARGE SCALE GENOMIC DNA]</scope>
    <source>
        <strain evidence="4 5">Neff</strain>
    </source>
</reference>
<dbReference type="InterPro" id="IPR051092">
    <property type="entry name" value="FYVE_RhoGEF_PH"/>
</dbReference>
<feature type="region of interest" description="Disordered" evidence="1">
    <location>
        <begin position="92"/>
        <end position="219"/>
    </location>
</feature>
<dbReference type="STRING" id="1257118.L8GMW1"/>
<dbReference type="PANTHER" id="PTHR12673">
    <property type="entry name" value="FACIOGENITAL DYSPLASIA PROTEIN"/>
    <property type="match status" value="1"/>
</dbReference>
<feature type="compositionally biased region" description="Low complexity" evidence="1">
    <location>
        <begin position="807"/>
        <end position="827"/>
    </location>
</feature>
<dbReference type="SMART" id="SM00325">
    <property type="entry name" value="RhoGEF"/>
    <property type="match status" value="1"/>
</dbReference>
<dbReference type="Gene3D" id="2.30.29.30">
    <property type="entry name" value="Pleckstrin-homology domain (PH domain)/Phosphotyrosine-binding domain (PTB)"/>
    <property type="match status" value="1"/>
</dbReference>
<dbReference type="OrthoDB" id="8059989at2759"/>
<accession>L8GMW1</accession>
<feature type="region of interest" description="Disordered" evidence="1">
    <location>
        <begin position="631"/>
        <end position="704"/>
    </location>
</feature>
<dbReference type="Gene3D" id="1.20.900.10">
    <property type="entry name" value="Dbl homology (DH) domain"/>
    <property type="match status" value="1"/>
</dbReference>
<dbReference type="InterPro" id="IPR011993">
    <property type="entry name" value="PH-like_dom_sf"/>
</dbReference>
<feature type="domain" description="DH" evidence="3">
    <location>
        <begin position="313"/>
        <end position="500"/>
    </location>
</feature>
<feature type="domain" description="PH" evidence="2">
    <location>
        <begin position="709"/>
        <end position="749"/>
    </location>
</feature>
<evidence type="ECO:0000313" key="5">
    <source>
        <dbReference type="Proteomes" id="UP000011083"/>
    </source>
</evidence>
<dbReference type="InterPro" id="IPR035899">
    <property type="entry name" value="DBL_dom_sf"/>
</dbReference>
<dbReference type="CDD" id="cd00174">
    <property type="entry name" value="SH3"/>
    <property type="match status" value="1"/>
</dbReference>
<dbReference type="RefSeq" id="XP_004336335.1">
    <property type="nucleotide sequence ID" value="XM_004336287.1"/>
</dbReference>
<gene>
    <name evidence="4" type="ORF">ACA1_107430</name>
</gene>
<evidence type="ECO:0000256" key="1">
    <source>
        <dbReference type="SAM" id="MobiDB-lite"/>
    </source>
</evidence>
<dbReference type="Pfam" id="PF00621">
    <property type="entry name" value="RhoGEF"/>
    <property type="match status" value="1"/>
</dbReference>
<keyword evidence="5" id="KW-1185">Reference proteome</keyword>
<evidence type="ECO:0000259" key="3">
    <source>
        <dbReference type="PROSITE" id="PS50010"/>
    </source>
</evidence>
<feature type="compositionally biased region" description="Low complexity" evidence="1">
    <location>
        <begin position="265"/>
        <end position="274"/>
    </location>
</feature>
<feature type="region of interest" description="Disordered" evidence="1">
    <location>
        <begin position="242"/>
        <end position="299"/>
    </location>
</feature>
<feature type="compositionally biased region" description="Acidic residues" evidence="1">
    <location>
        <begin position="152"/>
        <end position="166"/>
    </location>
</feature>
<dbReference type="InterPro" id="IPR036028">
    <property type="entry name" value="SH3-like_dom_sf"/>
</dbReference>
<protein>
    <submittedName>
        <fullName evidence="4">RhoGEF domain containing protein</fullName>
    </submittedName>
</protein>
<feature type="region of interest" description="Disordered" evidence="1">
    <location>
        <begin position="764"/>
        <end position="906"/>
    </location>
</feature>
<feature type="compositionally biased region" description="Pro residues" evidence="1">
    <location>
        <begin position="100"/>
        <end position="111"/>
    </location>
</feature>
<dbReference type="SUPFAM" id="SSF48065">
    <property type="entry name" value="DBL homology domain (DH-domain)"/>
    <property type="match status" value="1"/>
</dbReference>
<sequence>MQREDASCSVAATGTTAPPPPRAGVVVGQVGRTFRGLKGSHVGAEAGQWLVIHSHSLDGWARVSHPDGRQGLFPYSCIDESSLRPAPHLLSLKLMGKDGGPPPPLPPPRSAPPAVADRPAEPLMSGTPARHTDHTDTTTTTAPQAKDKEKEDDTSDNDEDDGDTSDDSLGSNSEGEDDHDDDDDDDDDNGDDGAPSAAASLPACGVPPENAVVGGARRGTRYLRTDELEQLYSALFRRSLHHPRASAAAEPSSTPPPPRAPPAQPTVARSASSSSPPPSPKPAAAAVQSATATEAPAPAAAERIPLRAELEKKRLRLVEELIESEELYLRHLHIIQQVYLPPLVEKGVLVGEQERFLSSNVGLFADMHREFHSLLFRRFRRYSYATPQPQPPPIGDIFLTMARHHTKLRSFGHAAALAALHKLNESSSAFRRCIRNIEASEAARGLTLAELLIAPLERICKYPRFLSELLELTPRTAVDYELLRAAQEQIVAVVTASNEAAARGANHQRMRQIAGYFSRQHLRDIMGSSRNFIHEGHLYAFDPPGSGGGSDQQSGHTPTGKPVVVFLFSDIMVVADRLKSAKLLDPAKRHKRCFSSMHRIPLASSRIINVVSADNTIADAIIAQQQQQQQQQQRVSLSAESSTSPLSTDAPSPRGSTAGDDDLSSVDSRQQQQTNSDNRKVKGSLRRWRKDSDSTPDVQSQQTHHLHRFELQALWRSADEEHVLRRYLFGAESEDEKRMWFRSIQKLINHALLRQLNALPAGEVGDDYHHDTNSANGDDNYDDGGGGGDDDEEESSGSSRRKPTRRAASFSSASHSNSSLLAKAKASTTFRRKVERLRSSDQSSSGSGKSPPASPKKKAAPAKKKHHTPSLSLDATDHHHQQQQRQPTNDQTQSEEGGAARDEVTLLRDEIEQLKLQLHTLRPFTGSLPWDSSSTTSAVAAAGDSPMAPSAAGSSSASPSASLIVKRRQRRSQSATT</sequence>
<dbReference type="AlphaFoldDB" id="L8GMW1"/>
<dbReference type="SMART" id="SM00233">
    <property type="entry name" value="PH"/>
    <property type="match status" value="1"/>
</dbReference>
<feature type="compositionally biased region" description="Low complexity" evidence="1">
    <location>
        <begin position="883"/>
        <end position="892"/>
    </location>
</feature>
<dbReference type="InterPro" id="IPR000219">
    <property type="entry name" value="DH_dom"/>
</dbReference>
<proteinExistence type="predicted"/>
<feature type="compositionally biased region" description="Pro residues" evidence="1">
    <location>
        <begin position="253"/>
        <end position="264"/>
    </location>
</feature>
<dbReference type="SUPFAM" id="SSF50044">
    <property type="entry name" value="SH3-domain"/>
    <property type="match status" value="1"/>
</dbReference>
<feature type="compositionally biased region" description="Low complexity" evidence="1">
    <location>
        <begin position="631"/>
        <end position="648"/>
    </location>
</feature>
<name>L8GMW1_ACACF</name>
<feature type="region of interest" description="Disordered" evidence="1">
    <location>
        <begin position="1"/>
        <end position="24"/>
    </location>
</feature>
<feature type="compositionally biased region" description="Low complexity" evidence="1">
    <location>
        <begin position="282"/>
        <end position="299"/>
    </location>
</feature>
<dbReference type="GO" id="GO:0005085">
    <property type="term" value="F:guanyl-nucleotide exchange factor activity"/>
    <property type="evidence" value="ECO:0007669"/>
    <property type="project" value="InterPro"/>
</dbReference>
<dbReference type="GO" id="GO:0005737">
    <property type="term" value="C:cytoplasm"/>
    <property type="evidence" value="ECO:0007669"/>
    <property type="project" value="TreeGrafter"/>
</dbReference>
<dbReference type="EMBL" id="KB008060">
    <property type="protein sequence ID" value="ELR14322.1"/>
    <property type="molecule type" value="Genomic_DNA"/>
</dbReference>
<feature type="compositionally biased region" description="Acidic residues" evidence="1">
    <location>
        <begin position="174"/>
        <end position="191"/>
    </location>
</feature>
<dbReference type="PANTHER" id="PTHR12673:SF159">
    <property type="entry name" value="LD03170P"/>
    <property type="match status" value="1"/>
</dbReference>
<feature type="compositionally biased region" description="Polar residues" evidence="1">
    <location>
        <begin position="665"/>
        <end position="676"/>
    </location>
</feature>
<organism evidence="4 5">
    <name type="scientific">Acanthamoeba castellanii (strain ATCC 30010 / Neff)</name>
    <dbReference type="NCBI Taxonomy" id="1257118"/>
    <lineage>
        <taxon>Eukaryota</taxon>
        <taxon>Amoebozoa</taxon>
        <taxon>Discosea</taxon>
        <taxon>Longamoebia</taxon>
        <taxon>Centramoebida</taxon>
        <taxon>Acanthamoebidae</taxon>
        <taxon>Acanthamoeba</taxon>
    </lineage>
</organism>
<evidence type="ECO:0000259" key="2">
    <source>
        <dbReference type="PROSITE" id="PS50003"/>
    </source>
</evidence>
<dbReference type="VEuPathDB" id="AmoebaDB:ACA1_107430"/>